<dbReference type="AlphaFoldDB" id="A0A7G9L7B7"/>
<accession>A0A7G9L7B7</accession>
<keyword evidence="3" id="KW-1185">Reference proteome</keyword>
<feature type="transmembrane region" description="Helical" evidence="1">
    <location>
        <begin position="121"/>
        <end position="142"/>
    </location>
</feature>
<protein>
    <submittedName>
        <fullName evidence="2">Uncharacterized protein</fullName>
    </submittedName>
</protein>
<proteinExistence type="predicted"/>
<keyword evidence="1" id="KW-0812">Transmembrane</keyword>
<gene>
    <name evidence="2" type="ORF">H9W90_09940</name>
</gene>
<feature type="transmembrane region" description="Helical" evidence="1">
    <location>
        <begin position="46"/>
        <end position="66"/>
    </location>
</feature>
<evidence type="ECO:0000313" key="3">
    <source>
        <dbReference type="Proteomes" id="UP000515808"/>
    </source>
</evidence>
<dbReference type="EMBL" id="CP060695">
    <property type="protein sequence ID" value="QNM84516.1"/>
    <property type="molecule type" value="Genomic_DNA"/>
</dbReference>
<keyword evidence="1" id="KW-1133">Transmembrane helix</keyword>
<feature type="transmembrane region" description="Helical" evidence="1">
    <location>
        <begin position="78"/>
        <end position="101"/>
    </location>
</feature>
<dbReference type="RefSeq" id="WP_187481449.1">
    <property type="nucleotide sequence ID" value="NZ_CP060695.1"/>
</dbReference>
<dbReference type="KEGG" id="ppec:H9W90_09940"/>
<feature type="transmembrane region" description="Helical" evidence="1">
    <location>
        <begin position="20"/>
        <end position="40"/>
    </location>
</feature>
<organism evidence="2 3">
    <name type="scientific">Polaribacter pectinis</name>
    <dbReference type="NCBI Taxonomy" id="2738844"/>
    <lineage>
        <taxon>Bacteria</taxon>
        <taxon>Pseudomonadati</taxon>
        <taxon>Bacteroidota</taxon>
        <taxon>Flavobacteriia</taxon>
        <taxon>Flavobacteriales</taxon>
        <taxon>Flavobacteriaceae</taxon>
    </lineage>
</organism>
<evidence type="ECO:0000313" key="2">
    <source>
        <dbReference type="EMBL" id="QNM84516.1"/>
    </source>
</evidence>
<reference evidence="2 3" key="1">
    <citation type="submission" date="2020-08" db="EMBL/GenBank/DDBJ databases">
        <title>Polaribacter sp. L12M9 isolated from gut of the Korean scallop.</title>
        <authorList>
            <person name="Jeong Y.S."/>
        </authorList>
    </citation>
    <scope>NUCLEOTIDE SEQUENCE [LARGE SCALE GENOMIC DNA]</scope>
    <source>
        <strain evidence="2 3">L12M9</strain>
    </source>
</reference>
<dbReference type="Proteomes" id="UP000515808">
    <property type="component" value="Chromosome"/>
</dbReference>
<keyword evidence="1" id="KW-0472">Membrane</keyword>
<evidence type="ECO:0000256" key="1">
    <source>
        <dbReference type="SAM" id="Phobius"/>
    </source>
</evidence>
<sequence length="292" mass="34475">MIERIRNKLDKIEKWEVLGFIFNILIFLVGFGIGGIYLIANGFDESNYISIILGIIISSIGFGFIFNVYFSNIKWLNFFIYIPAIIIGIIAITSVVGIAIIPFSSKVDLKIDLGILILKDSFVRFALIILDFFLAFKLFTYAKNRIRERKRIKLLEVDKKTENKKMNKSDLEIQKKLVEIFMNLEKEIELNNSETNKLGWQQRNELITHVNSEYDNHNNLNSKRNEWDDSVKKGNVLKWVYDLFKERRDLYGYFENYKEIELNLENLKTEAIQKEKYKIANYINEWIIELPK</sequence>
<name>A0A7G9L7B7_9FLAO</name>